<keyword evidence="6 9" id="KW-1133">Transmembrane helix</keyword>
<dbReference type="GO" id="GO:0005524">
    <property type="term" value="F:ATP binding"/>
    <property type="evidence" value="ECO:0007669"/>
    <property type="project" value="UniProtKB-KW"/>
</dbReference>
<evidence type="ECO:0000313" key="11">
    <source>
        <dbReference type="EMBL" id="EGB11801.1"/>
    </source>
</evidence>
<keyword evidence="7 9" id="KW-0472">Membrane</keyword>
<dbReference type="Pfam" id="PF01061">
    <property type="entry name" value="ABC2_membrane"/>
    <property type="match status" value="1"/>
</dbReference>
<dbReference type="GO" id="GO:0016020">
    <property type="term" value="C:membrane"/>
    <property type="evidence" value="ECO:0007669"/>
    <property type="project" value="UniProtKB-SubCell"/>
</dbReference>
<keyword evidence="2" id="KW-0813">Transport</keyword>
<evidence type="ECO:0000259" key="10">
    <source>
        <dbReference type="PROSITE" id="PS50893"/>
    </source>
</evidence>
<evidence type="ECO:0000256" key="9">
    <source>
        <dbReference type="SAM" id="Phobius"/>
    </source>
</evidence>
<evidence type="ECO:0000256" key="6">
    <source>
        <dbReference type="ARBA" id="ARBA00022989"/>
    </source>
</evidence>
<evidence type="ECO:0000256" key="4">
    <source>
        <dbReference type="ARBA" id="ARBA00022741"/>
    </source>
</evidence>
<dbReference type="PROSITE" id="PS00211">
    <property type="entry name" value="ABC_TRANSPORTER_1"/>
    <property type="match status" value="1"/>
</dbReference>
<evidence type="ECO:0000256" key="2">
    <source>
        <dbReference type="ARBA" id="ARBA00022448"/>
    </source>
</evidence>
<evidence type="ECO:0000313" key="12">
    <source>
        <dbReference type="Proteomes" id="UP000002729"/>
    </source>
</evidence>
<dbReference type="eggNOG" id="KOG0061">
    <property type="taxonomic scope" value="Eukaryota"/>
</dbReference>
<evidence type="ECO:0000256" key="3">
    <source>
        <dbReference type="ARBA" id="ARBA00022692"/>
    </source>
</evidence>
<dbReference type="AlphaFoldDB" id="F0XYQ2"/>
<dbReference type="InterPro" id="IPR003439">
    <property type="entry name" value="ABC_transporter-like_ATP-bd"/>
</dbReference>
<protein>
    <submittedName>
        <fullName evidence="11">Uncharacterized protein ABC34</fullName>
    </submittedName>
</protein>
<evidence type="ECO:0000256" key="7">
    <source>
        <dbReference type="ARBA" id="ARBA00023136"/>
    </source>
</evidence>
<dbReference type="InterPro" id="IPR050352">
    <property type="entry name" value="ABCG_transporters"/>
</dbReference>
<dbReference type="GO" id="GO:0016887">
    <property type="term" value="F:ATP hydrolysis activity"/>
    <property type="evidence" value="ECO:0007669"/>
    <property type="project" value="InterPro"/>
</dbReference>
<dbReference type="SUPFAM" id="SSF52540">
    <property type="entry name" value="P-loop containing nucleoside triphosphate hydrolases"/>
    <property type="match status" value="1"/>
</dbReference>
<dbReference type="InterPro" id="IPR003593">
    <property type="entry name" value="AAA+_ATPase"/>
</dbReference>
<feature type="region of interest" description="Disordered" evidence="8">
    <location>
        <begin position="319"/>
        <end position="339"/>
    </location>
</feature>
<feature type="transmembrane region" description="Helical" evidence="9">
    <location>
        <begin position="444"/>
        <end position="469"/>
    </location>
</feature>
<dbReference type="EMBL" id="GL833121">
    <property type="protein sequence ID" value="EGB11801.1"/>
    <property type="molecule type" value="Genomic_DNA"/>
</dbReference>
<name>F0XYQ2_AURAN</name>
<proteinExistence type="predicted"/>
<dbReference type="PROSITE" id="PS50893">
    <property type="entry name" value="ABC_TRANSPORTER_2"/>
    <property type="match status" value="1"/>
</dbReference>
<dbReference type="InterPro" id="IPR027417">
    <property type="entry name" value="P-loop_NTPase"/>
</dbReference>
<comment type="subcellular location">
    <subcellularLocation>
        <location evidence="1">Membrane</location>
        <topology evidence="1">Multi-pass membrane protein</topology>
    </subcellularLocation>
</comment>
<accession>F0XYQ2</accession>
<evidence type="ECO:0000256" key="5">
    <source>
        <dbReference type="ARBA" id="ARBA00022840"/>
    </source>
</evidence>
<dbReference type="KEGG" id="aaf:AURANDRAFT_61007"/>
<reference evidence="11 12" key="1">
    <citation type="journal article" date="2011" name="Proc. Natl. Acad. Sci. U.S.A.">
        <title>Niche of harmful alga Aureococcus anophagefferens revealed through ecogenomics.</title>
        <authorList>
            <person name="Gobler C.J."/>
            <person name="Berry D.L."/>
            <person name="Dyhrman S.T."/>
            <person name="Wilhelm S.W."/>
            <person name="Salamov A."/>
            <person name="Lobanov A.V."/>
            <person name="Zhang Y."/>
            <person name="Collier J.L."/>
            <person name="Wurch L.L."/>
            <person name="Kustka A.B."/>
            <person name="Dill B.D."/>
            <person name="Shah M."/>
            <person name="VerBerkmoes N.C."/>
            <person name="Kuo A."/>
            <person name="Terry A."/>
            <person name="Pangilinan J."/>
            <person name="Lindquist E.A."/>
            <person name="Lucas S."/>
            <person name="Paulsen I.T."/>
            <person name="Hattenrath-Lehmann T.K."/>
            <person name="Talmage S.C."/>
            <person name="Walker E.A."/>
            <person name="Koch F."/>
            <person name="Burson A.M."/>
            <person name="Marcoval M.A."/>
            <person name="Tang Y.Z."/>
            <person name="Lecleir G.R."/>
            <person name="Coyne K.J."/>
            <person name="Berg G.M."/>
            <person name="Bertrand E.M."/>
            <person name="Saito M.A."/>
            <person name="Gladyshev V.N."/>
            <person name="Grigoriev I.V."/>
        </authorList>
    </citation>
    <scope>NUCLEOTIDE SEQUENCE [LARGE SCALE GENOMIC DNA]</scope>
    <source>
        <strain evidence="12">CCMP 1984</strain>
    </source>
</reference>
<dbReference type="InParanoid" id="F0XYQ2"/>
<keyword evidence="5" id="KW-0067">ATP-binding</keyword>
<feature type="transmembrane region" description="Helical" evidence="9">
    <location>
        <begin position="510"/>
        <end position="539"/>
    </location>
</feature>
<feature type="compositionally biased region" description="Pro residues" evidence="8">
    <location>
        <begin position="322"/>
        <end position="333"/>
    </location>
</feature>
<dbReference type="InterPro" id="IPR013525">
    <property type="entry name" value="ABC2_TM"/>
</dbReference>
<dbReference type="Pfam" id="PF00005">
    <property type="entry name" value="ABC_tran"/>
    <property type="match status" value="1"/>
</dbReference>
<dbReference type="Gene3D" id="3.40.50.300">
    <property type="entry name" value="P-loop containing nucleotide triphosphate hydrolases"/>
    <property type="match status" value="1"/>
</dbReference>
<feature type="transmembrane region" description="Helical" evidence="9">
    <location>
        <begin position="403"/>
        <end position="424"/>
    </location>
</feature>
<gene>
    <name evidence="11" type="primary">ABC34</name>
    <name evidence="11" type="ORF">AURANDRAFT_61007</name>
</gene>
<keyword evidence="3 9" id="KW-0812">Transmembrane</keyword>
<dbReference type="InterPro" id="IPR017871">
    <property type="entry name" value="ABC_transporter-like_CS"/>
</dbReference>
<dbReference type="GO" id="GO:0140359">
    <property type="term" value="F:ABC-type transporter activity"/>
    <property type="evidence" value="ECO:0007669"/>
    <property type="project" value="InterPro"/>
</dbReference>
<keyword evidence="4" id="KW-0547">Nucleotide-binding</keyword>
<dbReference type="PANTHER" id="PTHR48041:SF139">
    <property type="entry name" value="PROTEIN SCARLET"/>
    <property type="match status" value="1"/>
</dbReference>
<dbReference type="SMART" id="SM00382">
    <property type="entry name" value="AAA"/>
    <property type="match status" value="1"/>
</dbReference>
<feature type="transmembrane region" description="Helical" evidence="9">
    <location>
        <begin position="362"/>
        <end position="383"/>
    </location>
</feature>
<keyword evidence="12" id="KW-1185">Reference proteome</keyword>
<dbReference type="PANTHER" id="PTHR48041">
    <property type="entry name" value="ABC TRANSPORTER G FAMILY MEMBER 28"/>
    <property type="match status" value="1"/>
</dbReference>
<organism evidence="12">
    <name type="scientific">Aureococcus anophagefferens</name>
    <name type="common">Harmful bloom alga</name>
    <dbReference type="NCBI Taxonomy" id="44056"/>
    <lineage>
        <taxon>Eukaryota</taxon>
        <taxon>Sar</taxon>
        <taxon>Stramenopiles</taxon>
        <taxon>Ochrophyta</taxon>
        <taxon>Pelagophyceae</taxon>
        <taxon>Pelagomonadales</taxon>
        <taxon>Pelagomonadaceae</taxon>
        <taxon>Aureococcus</taxon>
    </lineage>
</organism>
<dbReference type="GeneID" id="20223274"/>
<feature type="domain" description="ABC transporter" evidence="10">
    <location>
        <begin position="58"/>
        <end position="287"/>
    </location>
</feature>
<sequence>MDISIELGAPPSDDDASDAGLVDARRPGAAAAAAPPDARAAAARLAEAYARCPAASSLVFSRVTVRIAHRALLASVGGRAAAGAVLGVLGPSGAGKTTLLNTLSGRAPRGGAASGAVALRGRRLTAGAFRAEGYLVAQDDALWPSLTARETLDFAAALFGAGGGAVDDALASLGLGRVADARVGALSGGERRRVAVGRALAKAPALLLLDEPTSGLDAASALRLAARLAALAAKRRAVLVATLHQPSSRVFATCASCLVLARGRVAFWGPTGGLEPHVRSLGLGLAAPAPAELALDALDAHVAGEAGVATVLDAWAAAEAAAPPPPPGPPPGPTEQRAPVPRATAVAALLRRQALLAARGAAGARGAAAATLGANAVAALVFWRSRADGRNVRAQSAVVTRAWCVAFLASLPAVVQLLACHAYASEQARVARDVRNGAHGAADYVFATAAVAAPNAVVAAVAGLAVPYYGLAGGGASPAVLVPFFALGMLAWEAAAGACAAAAGEPAVAVAAYVVYTVAGLMFGGVVVGAGDLVGPLVLGHYATPYTFMIPSMVRRDALAVSAYEACADAGGGRVCFCDDFDRPCGGATALARLTSVMPVVGPRNREGAHAAALLALWALGKAAHAALLHRRTAPTARAELRPPPLSRDAGLC</sequence>
<evidence type="ECO:0000256" key="1">
    <source>
        <dbReference type="ARBA" id="ARBA00004141"/>
    </source>
</evidence>
<evidence type="ECO:0000256" key="8">
    <source>
        <dbReference type="SAM" id="MobiDB-lite"/>
    </source>
</evidence>
<dbReference type="Proteomes" id="UP000002729">
    <property type="component" value="Unassembled WGS sequence"/>
</dbReference>
<dbReference type="RefSeq" id="XP_009032929.1">
    <property type="nucleotide sequence ID" value="XM_009034681.1"/>
</dbReference>